<dbReference type="InterPro" id="IPR040150">
    <property type="entry name" value="Iwr1"/>
</dbReference>
<comment type="caution">
    <text evidence="4">The sequence shown here is derived from an EMBL/GenBank/DDBJ whole genome shotgun (WGS) entry which is preliminary data.</text>
</comment>
<dbReference type="PANTHER" id="PTHR28063:SF1">
    <property type="entry name" value="RNA POLYMERASE II NUCLEAR LOCALIZATION PROTEIN IWR1"/>
    <property type="match status" value="1"/>
</dbReference>
<feature type="domain" description="Transcription factor Iwr1" evidence="3">
    <location>
        <begin position="332"/>
        <end position="411"/>
    </location>
</feature>
<feature type="region of interest" description="Disordered" evidence="2">
    <location>
        <begin position="276"/>
        <end position="325"/>
    </location>
</feature>
<gene>
    <name evidence="4" type="ORF">JMJ35_005831</name>
</gene>
<evidence type="ECO:0000256" key="1">
    <source>
        <dbReference type="ARBA" id="ARBA00010218"/>
    </source>
</evidence>
<protein>
    <recommendedName>
        <fullName evidence="3">Transcription factor Iwr1 domain-containing protein</fullName>
    </recommendedName>
</protein>
<dbReference type="Pfam" id="PF08574">
    <property type="entry name" value="Iwr1"/>
    <property type="match status" value="1"/>
</dbReference>
<feature type="compositionally biased region" description="Polar residues" evidence="2">
    <location>
        <begin position="93"/>
        <end position="102"/>
    </location>
</feature>
<dbReference type="GO" id="GO:0005737">
    <property type="term" value="C:cytoplasm"/>
    <property type="evidence" value="ECO:0007669"/>
    <property type="project" value="TreeGrafter"/>
</dbReference>
<name>A0AA39V0M0_9LECA</name>
<dbReference type="AlphaFoldDB" id="A0AA39V0M0"/>
<proteinExistence type="inferred from homology"/>
<feature type="region of interest" description="Disordered" evidence="2">
    <location>
        <begin position="433"/>
        <end position="455"/>
    </location>
</feature>
<reference evidence="4" key="1">
    <citation type="submission" date="2023-03" db="EMBL/GenBank/DDBJ databases">
        <title>Complete genome of Cladonia borealis.</title>
        <authorList>
            <person name="Park H."/>
        </authorList>
    </citation>
    <scope>NUCLEOTIDE SEQUENCE</scope>
    <source>
        <strain evidence="4">ANT050790</strain>
    </source>
</reference>
<evidence type="ECO:0000313" key="4">
    <source>
        <dbReference type="EMBL" id="KAK0511258.1"/>
    </source>
</evidence>
<feature type="region of interest" description="Disordered" evidence="2">
    <location>
        <begin position="198"/>
        <end position="255"/>
    </location>
</feature>
<organism evidence="4 5">
    <name type="scientific">Cladonia borealis</name>
    <dbReference type="NCBI Taxonomy" id="184061"/>
    <lineage>
        <taxon>Eukaryota</taxon>
        <taxon>Fungi</taxon>
        <taxon>Dikarya</taxon>
        <taxon>Ascomycota</taxon>
        <taxon>Pezizomycotina</taxon>
        <taxon>Lecanoromycetes</taxon>
        <taxon>OSLEUM clade</taxon>
        <taxon>Lecanoromycetidae</taxon>
        <taxon>Lecanorales</taxon>
        <taxon>Lecanorineae</taxon>
        <taxon>Cladoniaceae</taxon>
        <taxon>Cladonia</taxon>
    </lineage>
</organism>
<dbReference type="InterPro" id="IPR013883">
    <property type="entry name" value="TF_Iwr1_dom"/>
</dbReference>
<feature type="compositionally biased region" description="Acidic residues" evidence="2">
    <location>
        <begin position="385"/>
        <end position="400"/>
    </location>
</feature>
<feature type="compositionally biased region" description="Basic and acidic residues" evidence="2">
    <location>
        <begin position="36"/>
        <end position="46"/>
    </location>
</feature>
<feature type="compositionally biased region" description="Basic and acidic residues" evidence="2">
    <location>
        <begin position="121"/>
        <end position="134"/>
    </location>
</feature>
<feature type="region of interest" description="Disordered" evidence="2">
    <location>
        <begin position="25"/>
        <end position="169"/>
    </location>
</feature>
<dbReference type="Proteomes" id="UP001166286">
    <property type="component" value="Unassembled WGS sequence"/>
</dbReference>
<dbReference type="GO" id="GO:0006606">
    <property type="term" value="P:protein import into nucleus"/>
    <property type="evidence" value="ECO:0007669"/>
    <property type="project" value="InterPro"/>
</dbReference>
<keyword evidence="5" id="KW-1185">Reference proteome</keyword>
<comment type="similarity">
    <text evidence="1">Belongs to the IWR1/SLC7A6OS family.</text>
</comment>
<evidence type="ECO:0000313" key="5">
    <source>
        <dbReference type="Proteomes" id="UP001166286"/>
    </source>
</evidence>
<dbReference type="PANTHER" id="PTHR28063">
    <property type="entry name" value="RNA POLYMERASE II NUCLEAR LOCALIZATION PROTEIN IWR1"/>
    <property type="match status" value="1"/>
</dbReference>
<feature type="region of interest" description="Disordered" evidence="2">
    <location>
        <begin position="383"/>
        <end position="419"/>
    </location>
</feature>
<dbReference type="EMBL" id="JAFEKC020000013">
    <property type="protein sequence ID" value="KAK0511258.1"/>
    <property type="molecule type" value="Genomic_DNA"/>
</dbReference>
<evidence type="ECO:0000256" key="2">
    <source>
        <dbReference type="SAM" id="MobiDB-lite"/>
    </source>
</evidence>
<accession>A0AA39V0M0</accession>
<feature type="compositionally biased region" description="Acidic residues" evidence="2">
    <location>
        <begin position="316"/>
        <end position="325"/>
    </location>
</feature>
<feature type="compositionally biased region" description="Low complexity" evidence="2">
    <location>
        <begin position="64"/>
        <end position="79"/>
    </location>
</feature>
<sequence>MAFPPERITVKRHREEDPVDALYIEPKRNRPSALWKRADEGDREPRFAQSLPLAGPLSNEQLLTSTVPGATTSTAATPALIDPTGRTEVTPRLRQNVQPNHQEQAHMGLKSSASPITRPLRRSEGNKDSDESSPKPRNFHLSKNVSPRTPPYAVSKHIAHTQRDVRKDDLAMFMEKREGATQSQHANKNMAAKFVEPGRQDIDSGHSATEPVSTRKRPGVTEEERKWRASNWGRSVEPEIQAETSTESARTIEPFKNWDIESPKLAEQLQQIAVDEMISEKARAAPGNDHNRLKSQPKPPKPRQAKTQGAVGAGEIDVDMTDSNDLEDDSMYVVDTYVRSIVQPTSTEDSDFYVDSLRGLNQGNIGILVIDEDEEELWETYGDIQESDPEWNSEEDENAEDYYGNDYPEDEVNSDDEFGRGAYNYWHGASDHEEYGEEVTSWSDVEDDRTPWSTH</sequence>
<feature type="compositionally biased region" description="Acidic residues" evidence="2">
    <location>
        <begin position="407"/>
        <end position="416"/>
    </location>
</feature>
<evidence type="ECO:0000259" key="3">
    <source>
        <dbReference type="Pfam" id="PF08574"/>
    </source>
</evidence>